<organism evidence="11 12">
    <name type="scientific">Xylaria arbuscula</name>
    <dbReference type="NCBI Taxonomy" id="114810"/>
    <lineage>
        <taxon>Eukaryota</taxon>
        <taxon>Fungi</taxon>
        <taxon>Dikarya</taxon>
        <taxon>Ascomycota</taxon>
        <taxon>Pezizomycotina</taxon>
        <taxon>Sordariomycetes</taxon>
        <taxon>Xylariomycetidae</taxon>
        <taxon>Xylariales</taxon>
        <taxon>Xylariaceae</taxon>
        <taxon>Xylaria</taxon>
    </lineage>
</organism>
<evidence type="ECO:0000256" key="3">
    <source>
        <dbReference type="ARBA" id="ARBA00011747"/>
    </source>
</evidence>
<evidence type="ECO:0008006" key="13">
    <source>
        <dbReference type="Google" id="ProtNLM"/>
    </source>
</evidence>
<dbReference type="VEuPathDB" id="FungiDB:F4678DRAFT_474680"/>
<accession>A0A9W8N9I1</accession>
<dbReference type="InterPro" id="IPR008280">
    <property type="entry name" value="Tub_FtsZ_C"/>
</dbReference>
<evidence type="ECO:0000313" key="12">
    <source>
        <dbReference type="Proteomes" id="UP001148614"/>
    </source>
</evidence>
<evidence type="ECO:0000313" key="11">
    <source>
        <dbReference type="EMBL" id="KAJ3564110.1"/>
    </source>
</evidence>
<name>A0A9W8N9I1_9PEZI</name>
<keyword evidence="12" id="KW-1185">Reference proteome</keyword>
<dbReference type="InterPro" id="IPR002453">
    <property type="entry name" value="Beta_tubulin"/>
</dbReference>
<dbReference type="Gene3D" id="1.10.287.600">
    <property type="entry name" value="Helix hairpin bin"/>
    <property type="match status" value="1"/>
</dbReference>
<keyword evidence="7" id="KW-0206">Cytoskeleton</keyword>
<dbReference type="InterPro" id="IPR018316">
    <property type="entry name" value="Tubulin/FtsZ_2-layer-sand-dom"/>
</dbReference>
<gene>
    <name evidence="11" type="ORF">NPX13_g7957</name>
</gene>
<dbReference type="Pfam" id="PF00091">
    <property type="entry name" value="Tubulin"/>
    <property type="match status" value="1"/>
</dbReference>
<evidence type="ECO:0000256" key="5">
    <source>
        <dbReference type="ARBA" id="ARBA00022741"/>
    </source>
</evidence>
<dbReference type="PRINTS" id="PR01163">
    <property type="entry name" value="BETATUBULIN"/>
</dbReference>
<dbReference type="SUPFAM" id="SSF52490">
    <property type="entry name" value="Tubulin nucleotide-binding domain-like"/>
    <property type="match status" value="1"/>
</dbReference>
<dbReference type="GO" id="GO:0003924">
    <property type="term" value="F:GTPase activity"/>
    <property type="evidence" value="ECO:0007669"/>
    <property type="project" value="InterPro"/>
</dbReference>
<evidence type="ECO:0000256" key="1">
    <source>
        <dbReference type="ARBA" id="ARBA00004245"/>
    </source>
</evidence>
<evidence type="ECO:0000259" key="9">
    <source>
        <dbReference type="SMART" id="SM00864"/>
    </source>
</evidence>
<dbReference type="SMART" id="SM00864">
    <property type="entry name" value="Tubulin"/>
    <property type="match status" value="1"/>
</dbReference>
<comment type="subcellular location">
    <subcellularLocation>
        <location evidence="1">Cytoplasm</location>
        <location evidence="1">Cytoskeleton</location>
    </subcellularLocation>
</comment>
<evidence type="ECO:0000256" key="7">
    <source>
        <dbReference type="ARBA" id="ARBA00023212"/>
    </source>
</evidence>
<dbReference type="SUPFAM" id="SSF55307">
    <property type="entry name" value="Tubulin C-terminal domain-like"/>
    <property type="match status" value="1"/>
</dbReference>
<feature type="domain" description="Tubulin/FtsZ 2-layer sandwich" evidence="10">
    <location>
        <begin position="241"/>
        <end position="380"/>
    </location>
</feature>
<feature type="domain" description="Tubulin/FtsZ GTPase" evidence="9">
    <location>
        <begin position="51"/>
        <end position="239"/>
    </location>
</feature>
<dbReference type="InterPro" id="IPR003008">
    <property type="entry name" value="Tubulin_FtsZ_GTPase"/>
</dbReference>
<feature type="compositionally biased region" description="Basic and acidic residues" evidence="8">
    <location>
        <begin position="31"/>
        <end position="44"/>
    </location>
</feature>
<dbReference type="SMART" id="SM00865">
    <property type="entry name" value="Tubulin_C"/>
    <property type="match status" value="1"/>
</dbReference>
<comment type="caution">
    <text evidence="11">The sequence shown here is derived from an EMBL/GenBank/DDBJ whole genome shotgun (WGS) entry which is preliminary data.</text>
</comment>
<evidence type="ECO:0000256" key="6">
    <source>
        <dbReference type="ARBA" id="ARBA00023134"/>
    </source>
</evidence>
<dbReference type="Proteomes" id="UP001148614">
    <property type="component" value="Unassembled WGS sequence"/>
</dbReference>
<reference evidence="11" key="1">
    <citation type="submission" date="2022-07" db="EMBL/GenBank/DDBJ databases">
        <title>Genome Sequence of Xylaria arbuscula.</title>
        <authorList>
            <person name="Buettner E."/>
        </authorList>
    </citation>
    <scope>NUCLEOTIDE SEQUENCE</scope>
    <source>
        <strain evidence="11">VT107</strain>
    </source>
</reference>
<dbReference type="InterPro" id="IPR036525">
    <property type="entry name" value="Tubulin/FtsZ_GTPase_sf"/>
</dbReference>
<dbReference type="AlphaFoldDB" id="A0A9W8N9I1"/>
<dbReference type="Gene3D" id="3.40.50.1440">
    <property type="entry name" value="Tubulin/FtsZ, GTPase domain"/>
    <property type="match status" value="1"/>
</dbReference>
<proteinExistence type="inferred from homology"/>
<keyword evidence="4" id="KW-0493">Microtubule</keyword>
<dbReference type="EMBL" id="JANPWZ010001660">
    <property type="protein sequence ID" value="KAJ3564110.1"/>
    <property type="molecule type" value="Genomic_DNA"/>
</dbReference>
<protein>
    <recommendedName>
        <fullName evidence="13">Tubulin beta chain</fullName>
    </recommendedName>
</protein>
<dbReference type="InterPro" id="IPR000217">
    <property type="entry name" value="Tubulin"/>
</dbReference>
<keyword evidence="6" id="KW-0342">GTP-binding</keyword>
<evidence type="ECO:0000256" key="2">
    <source>
        <dbReference type="ARBA" id="ARBA00009636"/>
    </source>
</evidence>
<sequence>MQGIIHISAGQCGNQIGSAFWQTIAGEHGIDQDGKYHTTTEIQRDPTGAPEGRYHPRAVLVDLDPSVINTVRSGEYGDFFRHDNMLSAQYGLGYNWAYGYFDEGAELVDQVIDVVRREAERSECIQGFQLSHSLVGGTGAGMGSLLLDRIREDYPDRMIATFSVLPSPKLSDVVIEPYNATLSMHHLIENCDKTFIFDNEALLDICNRTFKLSDSPYNHMNQLVSRVMADITSHFRVAGQLNSNMRTMVTNLVPFPRLHFLTVGHAPLTGGDLGAETVHQLTAQSLVRPIFDTKNHTATCDLHSGRYMSCSALFRGRVSMDEVEDEICSMKSRNSEYSVDRIPDNIQTSYCPVRPKGQYQSSTLIGNSTAIQVPLKRIGEQFDFMFRRKQYLRTYTMAGMDEMEFVEAQYNMNDLIFEYKDVQGGTELA</sequence>
<comment type="subunit">
    <text evidence="3">Dimer of alpha and beta chains. A typical microtubule is a hollow water-filled tube with an outer diameter of 25 nm and an inner diameter of 15 nM. Alpha-beta heterodimers associate head-to-tail to form protofilaments running lengthwise along the microtubule wall with the beta-tubulin subunit facing the microtubule plus end conferring a structural polarity. Microtubules usually have 13 protofilaments but different protofilament numbers can be found in some organisms and specialized cells.</text>
</comment>
<dbReference type="Gene3D" id="3.30.1330.20">
    <property type="entry name" value="Tubulin/FtsZ, C-terminal domain"/>
    <property type="match status" value="1"/>
</dbReference>
<dbReference type="PRINTS" id="PR01161">
    <property type="entry name" value="TUBULIN"/>
</dbReference>
<dbReference type="CDD" id="cd02187">
    <property type="entry name" value="beta_tubulin"/>
    <property type="match status" value="1"/>
</dbReference>
<dbReference type="GO" id="GO:0007017">
    <property type="term" value="P:microtubule-based process"/>
    <property type="evidence" value="ECO:0007669"/>
    <property type="project" value="InterPro"/>
</dbReference>
<dbReference type="InterPro" id="IPR037103">
    <property type="entry name" value="Tubulin/FtsZ-like_C"/>
</dbReference>
<feature type="region of interest" description="Disordered" evidence="8">
    <location>
        <begin position="31"/>
        <end position="53"/>
    </location>
</feature>
<keyword evidence="5" id="KW-0547">Nucleotide-binding</keyword>
<dbReference type="Pfam" id="PF03953">
    <property type="entry name" value="Tubulin_C"/>
    <property type="match status" value="1"/>
</dbReference>
<comment type="similarity">
    <text evidence="2">Belongs to the tubulin family.</text>
</comment>
<evidence type="ECO:0000256" key="8">
    <source>
        <dbReference type="SAM" id="MobiDB-lite"/>
    </source>
</evidence>
<evidence type="ECO:0000259" key="10">
    <source>
        <dbReference type="SMART" id="SM00865"/>
    </source>
</evidence>
<dbReference type="GO" id="GO:0005874">
    <property type="term" value="C:microtubule"/>
    <property type="evidence" value="ECO:0007669"/>
    <property type="project" value="UniProtKB-KW"/>
</dbReference>
<dbReference type="PANTHER" id="PTHR11588">
    <property type="entry name" value="TUBULIN"/>
    <property type="match status" value="1"/>
</dbReference>
<dbReference type="InterPro" id="IPR023123">
    <property type="entry name" value="Tubulin_C"/>
</dbReference>
<dbReference type="GO" id="GO:0005200">
    <property type="term" value="F:structural constituent of cytoskeleton"/>
    <property type="evidence" value="ECO:0007669"/>
    <property type="project" value="InterPro"/>
</dbReference>
<dbReference type="GO" id="GO:0005525">
    <property type="term" value="F:GTP binding"/>
    <property type="evidence" value="ECO:0007669"/>
    <property type="project" value="UniProtKB-KW"/>
</dbReference>
<keyword evidence="7" id="KW-0963">Cytoplasm</keyword>
<evidence type="ECO:0000256" key="4">
    <source>
        <dbReference type="ARBA" id="ARBA00022701"/>
    </source>
</evidence>